<dbReference type="SUPFAM" id="SSF51230">
    <property type="entry name" value="Single hybrid motif"/>
    <property type="match status" value="1"/>
</dbReference>
<evidence type="ECO:0000259" key="11">
    <source>
        <dbReference type="PROSITE" id="PS50968"/>
    </source>
</evidence>
<dbReference type="KEGG" id="slz:B5P37_05655"/>
<evidence type="ECO:0000256" key="1">
    <source>
        <dbReference type="ARBA" id="ARBA00001938"/>
    </source>
</evidence>
<feature type="region of interest" description="Disordered" evidence="10">
    <location>
        <begin position="71"/>
        <end position="105"/>
    </location>
</feature>
<keyword evidence="4 9" id="KW-0808">Transferase</keyword>
<dbReference type="Pfam" id="PF00364">
    <property type="entry name" value="Biotin_lipoyl"/>
    <property type="match status" value="1"/>
</dbReference>
<evidence type="ECO:0000256" key="3">
    <source>
        <dbReference type="ARBA" id="ARBA00011484"/>
    </source>
</evidence>
<evidence type="ECO:0000256" key="9">
    <source>
        <dbReference type="RuleBase" id="RU003423"/>
    </source>
</evidence>
<dbReference type="PROSITE" id="PS51826">
    <property type="entry name" value="PSBD"/>
    <property type="match status" value="1"/>
</dbReference>
<dbReference type="InterPro" id="IPR023213">
    <property type="entry name" value="CAT-like_dom_sf"/>
</dbReference>
<evidence type="ECO:0000256" key="5">
    <source>
        <dbReference type="ARBA" id="ARBA00022823"/>
    </source>
</evidence>
<dbReference type="SUPFAM" id="SSF47005">
    <property type="entry name" value="Peripheral subunit-binding domain of 2-oxo acid dehydrogenase complex"/>
    <property type="match status" value="1"/>
</dbReference>
<dbReference type="GO" id="GO:0031405">
    <property type="term" value="F:lipoic acid binding"/>
    <property type="evidence" value="ECO:0007669"/>
    <property type="project" value="TreeGrafter"/>
</dbReference>
<feature type="domain" description="Lipoyl-binding" evidence="11">
    <location>
        <begin position="1"/>
        <end position="76"/>
    </location>
</feature>
<evidence type="ECO:0000256" key="7">
    <source>
        <dbReference type="ARBA" id="ARBA00025211"/>
    </source>
</evidence>
<dbReference type="InterPro" id="IPR050743">
    <property type="entry name" value="2-oxoacid_DH_E2_comp"/>
</dbReference>
<dbReference type="RefSeq" id="WP_085237317.1">
    <property type="nucleotide sequence ID" value="NZ_CP020773.1"/>
</dbReference>
<dbReference type="InterPro" id="IPR003016">
    <property type="entry name" value="2-oxoA_DH_lipoyl-BS"/>
</dbReference>
<comment type="catalytic activity">
    <reaction evidence="8">
        <text>N(6)-[(R)-dihydrolipoyl]-L-lysyl-[protein] + acetyl-CoA = N(6)-[(R)-S(8)-acetyldihydrolipoyl]-L-lysyl-[protein] + CoA</text>
        <dbReference type="Rhea" id="RHEA:17017"/>
        <dbReference type="Rhea" id="RHEA-COMP:10475"/>
        <dbReference type="Rhea" id="RHEA-COMP:10478"/>
        <dbReference type="ChEBI" id="CHEBI:57287"/>
        <dbReference type="ChEBI" id="CHEBI:57288"/>
        <dbReference type="ChEBI" id="CHEBI:83100"/>
        <dbReference type="ChEBI" id="CHEBI:83111"/>
        <dbReference type="EC" id="2.3.1.12"/>
    </reaction>
</comment>
<dbReference type="InterPro" id="IPR011053">
    <property type="entry name" value="Single_hybrid_motif"/>
</dbReference>
<evidence type="ECO:0000259" key="12">
    <source>
        <dbReference type="PROSITE" id="PS51826"/>
    </source>
</evidence>
<feature type="region of interest" description="Disordered" evidence="10">
    <location>
        <begin position="165"/>
        <end position="199"/>
    </location>
</feature>
<dbReference type="EC" id="2.3.1.-" evidence="9"/>
<evidence type="ECO:0000313" key="13">
    <source>
        <dbReference type="EMBL" id="ARJ50839.1"/>
    </source>
</evidence>
<evidence type="ECO:0000256" key="10">
    <source>
        <dbReference type="SAM" id="MobiDB-lite"/>
    </source>
</evidence>
<comment type="function">
    <text evidence="7">The pyruvate dehydrogenase complex catalyzes the overall conversion of pyruvate to acetyl-CoA and CO(2). It contains multiple copies of three enzymatic components: pyruvate dehydrogenase (E1), dihydrolipoamide acetyltransferase (E2) and lipoamide dehydrogenase (E3).</text>
</comment>
<gene>
    <name evidence="13" type="ORF">B5P37_05655</name>
</gene>
<feature type="compositionally biased region" description="Polar residues" evidence="10">
    <location>
        <begin position="169"/>
        <end position="183"/>
    </location>
</feature>
<dbReference type="FunFam" id="3.30.559.10:FF:000007">
    <property type="entry name" value="Dihydrolipoamide acetyltransferase component of pyruvate dehydrogenase complex"/>
    <property type="match status" value="1"/>
</dbReference>
<evidence type="ECO:0000256" key="2">
    <source>
        <dbReference type="ARBA" id="ARBA00007317"/>
    </source>
</evidence>
<keyword evidence="14" id="KW-1185">Reference proteome</keyword>
<dbReference type="Proteomes" id="UP000242864">
    <property type="component" value="Chromosome"/>
</dbReference>
<reference evidence="13 14" key="1">
    <citation type="submission" date="2017-04" db="EMBL/GenBank/DDBJ databases">
        <authorList>
            <person name="Veseli I.A."/>
            <person name="Tang C."/>
            <person name="Pombert J.-F."/>
        </authorList>
    </citation>
    <scope>NUCLEOTIDE SEQUENCE [LARGE SCALE GENOMIC DNA]</scope>
    <source>
        <strain evidence="13 14">ATCC 700373</strain>
    </source>
</reference>
<dbReference type="PANTHER" id="PTHR43178">
    <property type="entry name" value="DIHYDROLIPOAMIDE ACETYLTRANSFERASE COMPONENT OF PYRUVATE DEHYDROGENASE COMPLEX"/>
    <property type="match status" value="1"/>
</dbReference>
<dbReference type="Gene3D" id="3.30.559.10">
    <property type="entry name" value="Chloramphenicol acetyltransferase-like domain"/>
    <property type="match status" value="1"/>
</dbReference>
<dbReference type="PANTHER" id="PTHR43178:SF5">
    <property type="entry name" value="LIPOAMIDE ACYLTRANSFERASE COMPONENT OF BRANCHED-CHAIN ALPHA-KETO ACID DEHYDROGENASE COMPLEX, MITOCHONDRIAL"/>
    <property type="match status" value="1"/>
</dbReference>
<comment type="subunit">
    <text evidence="3">Forms a 24-polypeptide structural core with octahedral symmetry.</text>
</comment>
<dbReference type="PROSITE" id="PS50968">
    <property type="entry name" value="BIOTINYL_LIPOYL"/>
    <property type="match status" value="1"/>
</dbReference>
<dbReference type="PROSITE" id="PS00189">
    <property type="entry name" value="LIPOYL"/>
    <property type="match status" value="1"/>
</dbReference>
<evidence type="ECO:0000256" key="4">
    <source>
        <dbReference type="ARBA" id="ARBA00022679"/>
    </source>
</evidence>
<feature type="domain" description="Peripheral subunit-binding (PSBD)" evidence="12">
    <location>
        <begin position="126"/>
        <end position="163"/>
    </location>
</feature>
<dbReference type="Pfam" id="PF00198">
    <property type="entry name" value="2-oxoacid_dh"/>
    <property type="match status" value="1"/>
</dbReference>
<dbReference type="InterPro" id="IPR004167">
    <property type="entry name" value="PSBD"/>
</dbReference>
<name>A0AAC9RSH6_9STAP</name>
<dbReference type="CDD" id="cd06849">
    <property type="entry name" value="lipoyl_domain"/>
    <property type="match status" value="1"/>
</dbReference>
<evidence type="ECO:0000313" key="14">
    <source>
        <dbReference type="Proteomes" id="UP000242864"/>
    </source>
</evidence>
<accession>A0AAC9RSH6</accession>
<dbReference type="SUPFAM" id="SSF52777">
    <property type="entry name" value="CoA-dependent acyltransferases"/>
    <property type="match status" value="1"/>
</dbReference>
<dbReference type="Pfam" id="PF02817">
    <property type="entry name" value="E3_binding"/>
    <property type="match status" value="1"/>
</dbReference>
<dbReference type="Gene3D" id="2.40.50.100">
    <property type="match status" value="1"/>
</dbReference>
<dbReference type="InterPro" id="IPR036625">
    <property type="entry name" value="E3-bd_dom_sf"/>
</dbReference>
<evidence type="ECO:0000256" key="6">
    <source>
        <dbReference type="ARBA" id="ARBA00023315"/>
    </source>
</evidence>
<organism evidence="13 14">
    <name type="scientific">Staphylococcus lutrae</name>
    <dbReference type="NCBI Taxonomy" id="155085"/>
    <lineage>
        <taxon>Bacteria</taxon>
        <taxon>Bacillati</taxon>
        <taxon>Bacillota</taxon>
        <taxon>Bacilli</taxon>
        <taxon>Bacillales</taxon>
        <taxon>Staphylococcaceae</taxon>
        <taxon>Staphylococcus</taxon>
    </lineage>
</organism>
<evidence type="ECO:0000256" key="8">
    <source>
        <dbReference type="ARBA" id="ARBA00048370"/>
    </source>
</evidence>
<feature type="compositionally biased region" description="Low complexity" evidence="10">
    <location>
        <begin position="86"/>
        <end position="97"/>
    </location>
</feature>
<protein>
    <recommendedName>
        <fullName evidence="9">Dihydrolipoamide acetyltransferase component of pyruvate dehydrogenase complex</fullName>
        <ecNumber evidence="9">2.3.1.-</ecNumber>
    </recommendedName>
</protein>
<keyword evidence="6 9" id="KW-0012">Acyltransferase</keyword>
<dbReference type="GO" id="GO:0004742">
    <property type="term" value="F:dihydrolipoyllysine-residue acetyltransferase activity"/>
    <property type="evidence" value="ECO:0007669"/>
    <property type="project" value="UniProtKB-EC"/>
</dbReference>
<comment type="similarity">
    <text evidence="2 9">Belongs to the 2-oxoacid dehydrogenase family.</text>
</comment>
<dbReference type="InterPro" id="IPR000089">
    <property type="entry name" value="Biotin_lipoyl"/>
</dbReference>
<keyword evidence="5 9" id="KW-0450">Lipoyl</keyword>
<proteinExistence type="inferred from homology"/>
<comment type="cofactor">
    <cofactor evidence="1 9">
        <name>(R)-lipoate</name>
        <dbReference type="ChEBI" id="CHEBI:83088"/>
    </cofactor>
</comment>
<dbReference type="GO" id="GO:0005737">
    <property type="term" value="C:cytoplasm"/>
    <property type="evidence" value="ECO:0007669"/>
    <property type="project" value="TreeGrafter"/>
</dbReference>
<dbReference type="Gene3D" id="4.10.320.10">
    <property type="entry name" value="E3-binding domain"/>
    <property type="match status" value="1"/>
</dbReference>
<dbReference type="AlphaFoldDB" id="A0AAC9RSH6"/>
<dbReference type="InterPro" id="IPR001078">
    <property type="entry name" value="2-oxoacid_DH_actylTfrase"/>
</dbReference>
<dbReference type="EMBL" id="CP020773">
    <property type="protein sequence ID" value="ARJ50839.1"/>
    <property type="molecule type" value="Genomic_DNA"/>
</dbReference>
<sequence length="435" mass="46782">MYTYIMPDAGEGTHESEILKWFVAEGDSVTEDQPLLEIQSDKAVVELPSPVSGTIKKLYVPEGEMAIVGNPIADIDTGDGESSSQAEAPAAEATEATETADEKVAQETTEAAAVSVASDADDVRHLAIPRVRIYARKHQVDLRQVKGTGNHGKITIEDIDAYINGGGQSNESQPTAAQEQSAASEKVEAPKAAQPVISSEGDRVEKMTPLRKIIAKAMVDSKHTSPHVTVFDQVEVSALVDHRNRMKGIAKDKNIKLTYTAYFVKAIVATLKRFPELNASINMDKGEVLYHNYFNVGVATNTDNGLFVPVVTDADRLSLFEIAEKVTVLSEKAQSGQLSGADMGSGSMTLTNVGGAATGGVWSTPIINQPEIAILGVGRIEEMFVPDENRQPVLKPILKLSFAFDHRAIDGVLAQQAINTLKMYLNNPDLLLAEG</sequence>